<organism evidence="1 2">
    <name type="scientific">Quillaja saponaria</name>
    <name type="common">Soap bark tree</name>
    <dbReference type="NCBI Taxonomy" id="32244"/>
    <lineage>
        <taxon>Eukaryota</taxon>
        <taxon>Viridiplantae</taxon>
        <taxon>Streptophyta</taxon>
        <taxon>Embryophyta</taxon>
        <taxon>Tracheophyta</taxon>
        <taxon>Spermatophyta</taxon>
        <taxon>Magnoliopsida</taxon>
        <taxon>eudicotyledons</taxon>
        <taxon>Gunneridae</taxon>
        <taxon>Pentapetalae</taxon>
        <taxon>rosids</taxon>
        <taxon>fabids</taxon>
        <taxon>Fabales</taxon>
        <taxon>Quillajaceae</taxon>
        <taxon>Quillaja</taxon>
    </lineage>
</organism>
<gene>
    <name evidence="1" type="ORF">O6P43_017408</name>
</gene>
<dbReference type="AlphaFoldDB" id="A0AAD7LPV1"/>
<comment type="caution">
    <text evidence="1">The sequence shown here is derived from an EMBL/GenBank/DDBJ whole genome shotgun (WGS) entry which is preliminary data.</text>
</comment>
<accession>A0AAD7LPV1</accession>
<proteinExistence type="predicted"/>
<dbReference type="EMBL" id="JARAOO010000007">
    <property type="protein sequence ID" value="KAJ7962139.1"/>
    <property type="molecule type" value="Genomic_DNA"/>
</dbReference>
<evidence type="ECO:0000313" key="2">
    <source>
        <dbReference type="Proteomes" id="UP001163823"/>
    </source>
</evidence>
<dbReference type="KEGG" id="qsa:O6P43_017408"/>
<evidence type="ECO:0000313" key="1">
    <source>
        <dbReference type="EMBL" id="KAJ7962139.1"/>
    </source>
</evidence>
<sequence length="122" mass="13408">MRLTTPSASASGSSGSSAFDFTKISNALTGVEESDPVKNRLKALVKVATKRRGHSRGILIHNNCGIRMLSMESNKRRLPKWDHSICYGIAHSNQQKESGFIGDSDLIRPLIEETGFSLYISK</sequence>
<name>A0AAD7LPV1_QUISA</name>
<reference evidence="1" key="1">
    <citation type="journal article" date="2023" name="Science">
        <title>Elucidation of the pathway for biosynthesis of saponin adjuvants from the soapbark tree.</title>
        <authorList>
            <person name="Reed J."/>
            <person name="Orme A."/>
            <person name="El-Demerdash A."/>
            <person name="Owen C."/>
            <person name="Martin L.B.B."/>
            <person name="Misra R.C."/>
            <person name="Kikuchi S."/>
            <person name="Rejzek M."/>
            <person name="Martin A.C."/>
            <person name="Harkess A."/>
            <person name="Leebens-Mack J."/>
            <person name="Louveau T."/>
            <person name="Stephenson M.J."/>
            <person name="Osbourn A."/>
        </authorList>
    </citation>
    <scope>NUCLEOTIDE SEQUENCE</scope>
    <source>
        <strain evidence="1">S10</strain>
    </source>
</reference>
<keyword evidence="2" id="KW-1185">Reference proteome</keyword>
<protein>
    <submittedName>
        <fullName evidence="1">Uncharacterized protein</fullName>
    </submittedName>
</protein>
<dbReference type="Proteomes" id="UP001163823">
    <property type="component" value="Chromosome 7"/>
</dbReference>